<dbReference type="Proteomes" id="UP000017127">
    <property type="component" value="Unassembled WGS sequence"/>
</dbReference>
<evidence type="ECO:0000313" key="1">
    <source>
        <dbReference type="EMBL" id="ERT07133.1"/>
    </source>
</evidence>
<organism evidence="1 2">
    <name type="scientific">Lyngbya aestuarii BL J</name>
    <dbReference type="NCBI Taxonomy" id="1348334"/>
    <lineage>
        <taxon>Bacteria</taxon>
        <taxon>Bacillati</taxon>
        <taxon>Cyanobacteriota</taxon>
        <taxon>Cyanophyceae</taxon>
        <taxon>Oscillatoriophycideae</taxon>
        <taxon>Oscillatoriales</taxon>
        <taxon>Microcoleaceae</taxon>
        <taxon>Lyngbya</taxon>
    </lineage>
</organism>
<gene>
    <name evidence="1" type="ORF">M595_2892</name>
</gene>
<comment type="caution">
    <text evidence="1">The sequence shown here is derived from an EMBL/GenBank/DDBJ whole genome shotgun (WGS) entry which is preliminary data.</text>
</comment>
<dbReference type="AlphaFoldDB" id="U7QGW5"/>
<dbReference type="EMBL" id="AUZM01000025">
    <property type="protein sequence ID" value="ERT07133.1"/>
    <property type="molecule type" value="Genomic_DNA"/>
</dbReference>
<name>U7QGW5_9CYAN</name>
<proteinExistence type="predicted"/>
<protein>
    <submittedName>
        <fullName evidence="1">Uncharacterized protein</fullName>
    </submittedName>
</protein>
<dbReference type="RefSeq" id="WP_023066626.1">
    <property type="nucleotide sequence ID" value="NZ_AUZM01000025.1"/>
</dbReference>
<reference evidence="1 2" key="1">
    <citation type="journal article" date="2013" name="Front. Microbiol.">
        <title>Comparative genomic analyses of the cyanobacterium, Lyngbya aestuarii BL J, a powerful hydrogen producer.</title>
        <authorList>
            <person name="Kothari A."/>
            <person name="Vaughn M."/>
            <person name="Garcia-Pichel F."/>
        </authorList>
    </citation>
    <scope>NUCLEOTIDE SEQUENCE [LARGE SCALE GENOMIC DNA]</scope>
    <source>
        <strain evidence="1 2">BL J</strain>
    </source>
</reference>
<keyword evidence="2" id="KW-1185">Reference proteome</keyword>
<evidence type="ECO:0000313" key="2">
    <source>
        <dbReference type="Proteomes" id="UP000017127"/>
    </source>
</evidence>
<accession>U7QGW5</accession>
<sequence>MATAISIFSSLPNHGRKKCALSGVECRTSSLKPQDKGVFGVFQL</sequence>